<feature type="compositionally biased region" description="Acidic residues" evidence="1">
    <location>
        <begin position="198"/>
        <end position="214"/>
    </location>
</feature>
<evidence type="ECO:0000313" key="3">
    <source>
        <dbReference type="EMBL" id="KSV59552.1"/>
    </source>
</evidence>
<feature type="region of interest" description="Disordered" evidence="1">
    <location>
        <begin position="156"/>
        <end position="187"/>
    </location>
</feature>
<feature type="transmembrane region" description="Helical" evidence="2">
    <location>
        <begin position="395"/>
        <end position="414"/>
    </location>
</feature>
<feature type="compositionally biased region" description="Basic and acidic residues" evidence="1">
    <location>
        <begin position="291"/>
        <end position="304"/>
    </location>
</feature>
<feature type="region of interest" description="Disordered" evidence="1">
    <location>
        <begin position="319"/>
        <end position="388"/>
    </location>
</feature>
<dbReference type="OrthoDB" id="1987504at2"/>
<feature type="region of interest" description="Disordered" evidence="1">
    <location>
        <begin position="287"/>
        <end position="306"/>
    </location>
</feature>
<feature type="compositionally biased region" description="Basic and acidic residues" evidence="1">
    <location>
        <begin position="337"/>
        <end position="388"/>
    </location>
</feature>
<comment type="caution">
    <text evidence="3">The sequence shown here is derived from an EMBL/GenBank/DDBJ whole genome shotgun (WGS) entry which is preliminary data.</text>
</comment>
<proteinExistence type="predicted"/>
<reference evidence="3 4" key="1">
    <citation type="submission" date="2015-11" db="EMBL/GenBank/DDBJ databases">
        <title>Butyribacter intestini gen. nov., sp. nov., a butyric acid-producing bacterium of the family Lachnospiraceae isolated from the human faeces.</title>
        <authorList>
            <person name="Zou Y."/>
            <person name="Xue W."/>
            <person name="Luo G."/>
            <person name="Lv M."/>
        </authorList>
    </citation>
    <scope>NUCLEOTIDE SEQUENCE [LARGE SCALE GENOMIC DNA]</scope>
    <source>
        <strain evidence="3 4">ACET-33324</strain>
    </source>
</reference>
<evidence type="ECO:0000256" key="1">
    <source>
        <dbReference type="SAM" id="MobiDB-lite"/>
    </source>
</evidence>
<evidence type="ECO:0000256" key="2">
    <source>
        <dbReference type="SAM" id="Phobius"/>
    </source>
</evidence>
<dbReference type="EMBL" id="LNAM01000113">
    <property type="protein sequence ID" value="KSV59552.1"/>
    <property type="molecule type" value="Genomic_DNA"/>
</dbReference>
<dbReference type="Proteomes" id="UP000054874">
    <property type="component" value="Unassembled WGS sequence"/>
</dbReference>
<gene>
    <name evidence="3" type="ORF">ASU35_08575</name>
</gene>
<protein>
    <submittedName>
        <fullName evidence="3">Uncharacterized protein</fullName>
    </submittedName>
</protein>
<keyword evidence="2" id="KW-0812">Transmembrane</keyword>
<evidence type="ECO:0000313" key="4">
    <source>
        <dbReference type="Proteomes" id="UP000054874"/>
    </source>
</evidence>
<organism evidence="3 4">
    <name type="scientific">Acetivibrio ethanolgignens</name>
    <dbReference type="NCBI Taxonomy" id="290052"/>
    <lineage>
        <taxon>Bacteria</taxon>
        <taxon>Bacillati</taxon>
        <taxon>Bacillota</taxon>
        <taxon>Clostridia</taxon>
        <taxon>Eubacteriales</taxon>
        <taxon>Oscillospiraceae</taxon>
        <taxon>Acetivibrio</taxon>
    </lineage>
</organism>
<dbReference type="AlphaFoldDB" id="A0A0V8QGA1"/>
<accession>A0A0V8QGA1</accession>
<feature type="compositionally biased region" description="Basic and acidic residues" evidence="1">
    <location>
        <begin position="162"/>
        <end position="175"/>
    </location>
</feature>
<feature type="compositionally biased region" description="Basic and acidic residues" evidence="1">
    <location>
        <begin position="319"/>
        <end position="329"/>
    </location>
</feature>
<dbReference type="RefSeq" id="WP_058352260.1">
    <property type="nucleotide sequence ID" value="NZ_CABMMD010000113.1"/>
</dbReference>
<feature type="region of interest" description="Disordered" evidence="1">
    <location>
        <begin position="221"/>
        <end position="279"/>
    </location>
</feature>
<keyword evidence="4" id="KW-1185">Reference proteome</keyword>
<feature type="region of interest" description="Disordered" evidence="1">
    <location>
        <begin position="195"/>
        <end position="214"/>
    </location>
</feature>
<name>A0A0V8QGA1_9FIRM</name>
<keyword evidence="2" id="KW-0472">Membrane</keyword>
<keyword evidence="2" id="KW-1133">Transmembrane helix</keyword>
<dbReference type="STRING" id="290052.ASU35_08575"/>
<sequence length="556" mass="63789">MSQKKDEYYLDDLLKEVNNHPVNYDNYAKKGEQKSTSTEIEEVFDNPELLDEGLEETEDFSWDDISFDEEGMSFGDINFDDFQEEKNDDWNFESTEEESLEAMEAEIEATEPEAEVIVPKISEMENEAEADEEKTPKAEGSLDNIVENLLDNLDDLGSLESRIPETEEKNEKENVTEGMESENMEDLDALMNSLTQEEVNETDSLENENSDIDDLLSLLSDTDFAAVPEGEDGEAESQDNNADDIFSLDAMLNDMGDLEDLTETDASQEKLSDLTLDMGSEAVDLDNSLADLKEEQEPAKENKGKVSIFQKLFGNVHDEKAKKKQEAKEKKKKPKKTKEELEEEKKLKAQEKKEKQDEAKKIKEAKKKEKEELKRKKKETQAREEEVDEGRINRAGATIVFVFFGLVAAGIILGGKGFSYHRSIAKATEYFGIQRYNEAYDEVRGVEIKEDDQEIYDKIITVMYVNKQLNSYNNYYGLRMYPEALDSLLKGLKRYEEYISYAKELGIKSDMDYVKGQILGELREMYQISEEEAYQIMEAGDQEEYSRLVIKKAEVE</sequence>